<dbReference type="RefSeq" id="XP_005090199.1">
    <property type="nucleotide sequence ID" value="XM_005090142.3"/>
</dbReference>
<dbReference type="InterPro" id="IPR051363">
    <property type="entry name" value="RLR_Helicase"/>
</dbReference>
<evidence type="ECO:0000256" key="6">
    <source>
        <dbReference type="ARBA" id="ARBA00022723"/>
    </source>
</evidence>
<sequence length="868" mass="98408">MAEASEGMEEFCDNFFKIKLTEKEFQSPAFERLLENGTLHRNEIEKIREEDEFDEREDLSDTKAGFSDDDEAQGGVDGHETDLRLRDYQFELAEEAVKGYNTVVCAPTGSGKTRVATYVIQKHLEKEEATNAVKKVVFLARTVPLVKQQYDNLQRHLGNKYSILKVSGGEEISLKLHMIIDTYDIIVMTPQILLNHLNFDLIPSLEILSLVVFDECHHTNKKETYNILMQAYHKTRMENGGEKMPQILGLTASLGVGNAQTIDGAYENIVKVCGNLDVRKISTVSKHVSELQKHTPVPTEENVNLQRRGLDNFVENMNSYMTKIEKRIKRLAEGLSCGGVHEELNMLPPDKKLQAYRQRIVLVRQAVETCKPQEDRIKDKGLLISLTRRLEVCSEALDLYDLADTQEVQKFLLKKIMDVPDENLRELPEMDPASASPNKNLQNLEKVLQEHLVEKSQSSRCIIFVSTRALAKALTGWMNRLNPSVRHLKAAVFSGTSASKDKDGTSKIEQNLLLKSFREGEVNVLVATTVAEEGLDITECSLVIMYNHVGNEVSRIQRMGRCRQFNGVSVLMAMPEDRPRDYLNREKAVLMNNALKDIGQKRQEFERKVKQFIEMELEPDIKALSSTSDVTQVPERILEFKCKICHRLAVKSCDLRLIHKMHRVVVNGDFLDNIELLYQRPKNVSELRFIAKVFCKEKECDNSIGTLLIYKYTPFVVLCRENLHCPSLKSNWKWKDASEKGCKCADIQPHDFKEYLFGNKDKWYEPPSVGATKQRRPPPAGPSVVPAPEADNRQVEPAIQIGQASNAEDTNCENGGIEGLGDLDEAQRILADAPPLDILSLTRQNVLSDFALHQTSFESDMSTLKISK</sequence>
<dbReference type="InterPro" id="IPR014001">
    <property type="entry name" value="Helicase_ATP-bd"/>
</dbReference>
<dbReference type="SUPFAM" id="SSF52540">
    <property type="entry name" value="P-loop containing nucleoside triphosphate hydrolases"/>
    <property type="match status" value="2"/>
</dbReference>
<keyword evidence="8" id="KW-0378">Hydrolase</keyword>
<keyword evidence="10" id="KW-0862">Zinc</keyword>
<evidence type="ECO:0000259" key="17">
    <source>
        <dbReference type="PROSITE" id="PS51192"/>
    </source>
</evidence>
<dbReference type="Pfam" id="PF11648">
    <property type="entry name" value="RIG-I_C-RD"/>
    <property type="match status" value="1"/>
</dbReference>
<evidence type="ECO:0000256" key="9">
    <source>
        <dbReference type="ARBA" id="ARBA00022806"/>
    </source>
</evidence>
<evidence type="ECO:0000256" key="3">
    <source>
        <dbReference type="ARBA" id="ARBA00012552"/>
    </source>
</evidence>
<feature type="region of interest" description="Disordered" evidence="16">
    <location>
        <begin position="767"/>
        <end position="792"/>
    </location>
</feature>
<evidence type="ECO:0000256" key="2">
    <source>
        <dbReference type="ARBA" id="ARBA00006866"/>
    </source>
</evidence>
<dbReference type="Gene3D" id="3.40.50.300">
    <property type="entry name" value="P-loop containing nucleotide triphosphate hydrolases"/>
    <property type="match status" value="2"/>
</dbReference>
<name>A0ABM1VVV7_APLCA</name>
<evidence type="ECO:0000256" key="13">
    <source>
        <dbReference type="ARBA" id="ARBA00022884"/>
    </source>
</evidence>
<dbReference type="PROSITE" id="PS51194">
    <property type="entry name" value="HELICASE_CTER"/>
    <property type="match status" value="1"/>
</dbReference>
<evidence type="ECO:0000256" key="12">
    <source>
        <dbReference type="ARBA" id="ARBA00022859"/>
    </source>
</evidence>
<feature type="domain" description="Helicase ATP-binding" evidence="17">
    <location>
        <begin position="93"/>
        <end position="272"/>
    </location>
</feature>
<keyword evidence="7" id="KW-0547">Nucleotide-binding</keyword>
<dbReference type="PANTHER" id="PTHR14074:SF16">
    <property type="entry name" value="ANTIVIRAL INNATE IMMUNE RESPONSE RECEPTOR RIG-I"/>
    <property type="match status" value="1"/>
</dbReference>
<dbReference type="RefSeq" id="XP_005090198.1">
    <property type="nucleotide sequence ID" value="XM_005090141.3"/>
</dbReference>
<evidence type="ECO:0000256" key="8">
    <source>
        <dbReference type="ARBA" id="ARBA00022801"/>
    </source>
</evidence>
<dbReference type="SMART" id="SM00487">
    <property type="entry name" value="DEXDc"/>
    <property type="match status" value="1"/>
</dbReference>
<accession>A0ABM1VVV7</accession>
<dbReference type="EC" id="3.6.4.13" evidence="3"/>
<evidence type="ECO:0000259" key="18">
    <source>
        <dbReference type="PROSITE" id="PS51194"/>
    </source>
</evidence>
<dbReference type="RefSeq" id="XP_035826549.1">
    <property type="nucleotide sequence ID" value="XM_035970656.1"/>
</dbReference>
<keyword evidence="5" id="KW-0399">Innate immunity</keyword>
<evidence type="ECO:0000256" key="7">
    <source>
        <dbReference type="ARBA" id="ARBA00022741"/>
    </source>
</evidence>
<evidence type="ECO:0000256" key="4">
    <source>
        <dbReference type="ARBA" id="ARBA00022490"/>
    </source>
</evidence>
<feature type="domain" description="Helicase C-terminal" evidence="18">
    <location>
        <begin position="440"/>
        <end position="613"/>
    </location>
</feature>
<dbReference type="InterPro" id="IPR041204">
    <property type="entry name" value="RIG-I-like_C"/>
</dbReference>
<feature type="domain" description="RLR CTR" evidence="19">
    <location>
        <begin position="627"/>
        <end position="757"/>
    </location>
</feature>
<protein>
    <recommendedName>
        <fullName evidence="3">RNA helicase</fullName>
        <ecNumber evidence="3">3.6.4.13</ecNumber>
    </recommendedName>
</protein>
<dbReference type="InterPro" id="IPR027417">
    <property type="entry name" value="P-loop_NTPase"/>
</dbReference>
<evidence type="ECO:0000256" key="11">
    <source>
        <dbReference type="ARBA" id="ARBA00022840"/>
    </source>
</evidence>
<dbReference type="InterPro" id="IPR001650">
    <property type="entry name" value="Helicase_C-like"/>
</dbReference>
<keyword evidence="4" id="KW-0963">Cytoplasm</keyword>
<dbReference type="PANTHER" id="PTHR14074">
    <property type="entry name" value="HELICASE WITH DEATH DOMAIN-RELATED"/>
    <property type="match status" value="1"/>
</dbReference>
<proteinExistence type="inferred from homology"/>
<dbReference type="PROSITE" id="PS51789">
    <property type="entry name" value="RLR_CTR"/>
    <property type="match status" value="1"/>
</dbReference>
<reference evidence="21 22" key="1">
    <citation type="submission" date="2025-05" db="UniProtKB">
        <authorList>
            <consortium name="RefSeq"/>
        </authorList>
    </citation>
    <scope>IDENTIFICATION</scope>
</reference>
<evidence type="ECO:0000313" key="20">
    <source>
        <dbReference type="Proteomes" id="UP000694888"/>
    </source>
</evidence>
<dbReference type="Pfam" id="PF18119">
    <property type="entry name" value="RIG-I_C"/>
    <property type="match status" value="1"/>
</dbReference>
<comment type="similarity">
    <text evidence="2">Belongs to the helicase family. RLR subfamily.</text>
</comment>
<evidence type="ECO:0000256" key="1">
    <source>
        <dbReference type="ARBA" id="ARBA00004496"/>
    </source>
</evidence>
<keyword evidence="13" id="KW-0694">RNA-binding</keyword>
<evidence type="ECO:0000313" key="21">
    <source>
        <dbReference type="RefSeq" id="XP_005090198.1"/>
    </source>
</evidence>
<keyword evidence="11" id="KW-0067">ATP-binding</keyword>
<evidence type="ECO:0000313" key="22">
    <source>
        <dbReference type="RefSeq" id="XP_005090199.1"/>
    </source>
</evidence>
<dbReference type="InterPro" id="IPR021673">
    <property type="entry name" value="RLR_CTR"/>
</dbReference>
<evidence type="ECO:0000256" key="16">
    <source>
        <dbReference type="SAM" id="MobiDB-lite"/>
    </source>
</evidence>
<dbReference type="Proteomes" id="UP000694888">
    <property type="component" value="Unplaced"/>
</dbReference>
<evidence type="ECO:0000259" key="19">
    <source>
        <dbReference type="PROSITE" id="PS51789"/>
    </source>
</evidence>
<evidence type="ECO:0000256" key="14">
    <source>
        <dbReference type="ARBA" id="ARBA00023118"/>
    </source>
</evidence>
<dbReference type="Gene3D" id="1.20.1320.30">
    <property type="match status" value="1"/>
</dbReference>
<feature type="region of interest" description="Disordered" evidence="16">
    <location>
        <begin position="51"/>
        <end position="78"/>
    </location>
</feature>
<dbReference type="PROSITE" id="PS51192">
    <property type="entry name" value="HELICASE_ATP_BIND_1"/>
    <property type="match status" value="1"/>
</dbReference>
<dbReference type="InterPro" id="IPR038557">
    <property type="entry name" value="RLR_C_sf"/>
</dbReference>
<dbReference type="SMART" id="SM00490">
    <property type="entry name" value="HELICc"/>
    <property type="match status" value="1"/>
</dbReference>
<comment type="catalytic activity">
    <reaction evidence="15">
        <text>ATP + H2O = ADP + phosphate + H(+)</text>
        <dbReference type="Rhea" id="RHEA:13065"/>
        <dbReference type="ChEBI" id="CHEBI:15377"/>
        <dbReference type="ChEBI" id="CHEBI:15378"/>
        <dbReference type="ChEBI" id="CHEBI:30616"/>
        <dbReference type="ChEBI" id="CHEBI:43474"/>
        <dbReference type="ChEBI" id="CHEBI:456216"/>
        <dbReference type="EC" id="3.6.4.13"/>
    </reaction>
    <physiologicalReaction direction="left-to-right" evidence="15">
        <dbReference type="Rhea" id="RHEA:13066"/>
    </physiologicalReaction>
</comment>
<dbReference type="Pfam" id="PF00270">
    <property type="entry name" value="DEAD"/>
    <property type="match status" value="1"/>
</dbReference>
<dbReference type="GO" id="GO:0004386">
    <property type="term" value="F:helicase activity"/>
    <property type="evidence" value="ECO:0007669"/>
    <property type="project" value="UniProtKB-KW"/>
</dbReference>
<keyword evidence="12" id="KW-0391">Immunity</keyword>
<evidence type="ECO:0000256" key="15">
    <source>
        <dbReference type="ARBA" id="ARBA00049390"/>
    </source>
</evidence>
<dbReference type="Pfam" id="PF00271">
    <property type="entry name" value="Helicase_C"/>
    <property type="match status" value="1"/>
</dbReference>
<keyword evidence="14" id="KW-0051">Antiviral defense</keyword>
<keyword evidence="9 21" id="KW-0347">Helicase</keyword>
<gene>
    <name evidence="21 22 23" type="primary">LOC101847784</name>
</gene>
<keyword evidence="20" id="KW-1185">Reference proteome</keyword>
<organism evidence="20 23">
    <name type="scientific">Aplysia californica</name>
    <name type="common">California sea hare</name>
    <dbReference type="NCBI Taxonomy" id="6500"/>
    <lineage>
        <taxon>Eukaryota</taxon>
        <taxon>Metazoa</taxon>
        <taxon>Spiralia</taxon>
        <taxon>Lophotrochozoa</taxon>
        <taxon>Mollusca</taxon>
        <taxon>Gastropoda</taxon>
        <taxon>Heterobranchia</taxon>
        <taxon>Euthyneura</taxon>
        <taxon>Tectipleura</taxon>
        <taxon>Aplysiida</taxon>
        <taxon>Aplysioidea</taxon>
        <taxon>Aplysiidae</taxon>
        <taxon>Aplysia</taxon>
    </lineage>
</organism>
<keyword evidence="6" id="KW-0479">Metal-binding</keyword>
<dbReference type="Gene3D" id="2.170.150.30">
    <property type="entry name" value="RIG-I-like receptor, C-terminal regulatory domain"/>
    <property type="match status" value="1"/>
</dbReference>
<dbReference type="InterPro" id="IPR011545">
    <property type="entry name" value="DEAD/DEAH_box_helicase_dom"/>
</dbReference>
<dbReference type="GeneID" id="101847784"/>
<evidence type="ECO:0000256" key="10">
    <source>
        <dbReference type="ARBA" id="ARBA00022833"/>
    </source>
</evidence>
<evidence type="ECO:0000313" key="23">
    <source>
        <dbReference type="RefSeq" id="XP_035826549.1"/>
    </source>
</evidence>
<evidence type="ECO:0000256" key="5">
    <source>
        <dbReference type="ARBA" id="ARBA00022588"/>
    </source>
</evidence>
<comment type="subcellular location">
    <subcellularLocation>
        <location evidence="1">Cytoplasm</location>
    </subcellularLocation>
</comment>